<sequence>MKKVEIMDEYFDSHQGKITSSEICSIVTTVFDLNLETKPILGEMTSSENKAKMAIDSRLAQYEKEISGAEIRELINQIFGINLDAVSSLDGSRISLFSKDQWINRQDRDLFVVHTGPGDVDVMIYPTDFFIERTGLKELPEDLKQELINLGFYFDNEVGNYYYADAHENAVPDAFKGQTIGAILKVIRQSYQNL</sequence>
<dbReference type="KEGG" id="tap:GZ22_06545"/>
<reference evidence="1 2" key="1">
    <citation type="submission" date="2014-07" db="EMBL/GenBank/DDBJ databases">
        <title>Complete genome sequence of a moderately halophilic bacterium Terribacillus aidingensis MP602, isolated from Cryptomeria fortunei in Tianmu mountain in China.</title>
        <authorList>
            <person name="Wang Y."/>
            <person name="Lu P."/>
            <person name="Zhang L."/>
        </authorList>
    </citation>
    <scope>NUCLEOTIDE SEQUENCE [LARGE SCALE GENOMIC DNA]</scope>
    <source>
        <strain evidence="1 2">MP602</strain>
    </source>
</reference>
<dbReference type="GeneID" id="34221287"/>
<dbReference type="RefSeq" id="WP_038560037.1">
    <property type="nucleotide sequence ID" value="NZ_CP008876.1"/>
</dbReference>
<gene>
    <name evidence="1" type="ORF">GZ22_06545</name>
</gene>
<evidence type="ECO:0000313" key="2">
    <source>
        <dbReference type="Proteomes" id="UP000027980"/>
    </source>
</evidence>
<accession>A0A075LI34</accession>
<dbReference type="Proteomes" id="UP000027980">
    <property type="component" value="Chromosome"/>
</dbReference>
<evidence type="ECO:0000313" key="1">
    <source>
        <dbReference type="EMBL" id="AIF66315.1"/>
    </source>
</evidence>
<dbReference type="OrthoDB" id="2573403at2"/>
<dbReference type="EMBL" id="CP008876">
    <property type="protein sequence ID" value="AIF66315.1"/>
    <property type="molecule type" value="Genomic_DNA"/>
</dbReference>
<dbReference type="HOGENOM" id="CLU_081839_0_0_9"/>
<name>A0A075LI34_9BACI</name>
<organism evidence="1 2">
    <name type="scientific">Terribacillus saccharophilus</name>
    <dbReference type="NCBI Taxonomy" id="361277"/>
    <lineage>
        <taxon>Bacteria</taxon>
        <taxon>Bacillati</taxon>
        <taxon>Bacillota</taxon>
        <taxon>Bacilli</taxon>
        <taxon>Bacillales</taxon>
        <taxon>Bacillaceae</taxon>
        <taxon>Terribacillus</taxon>
    </lineage>
</organism>
<protein>
    <submittedName>
        <fullName evidence="1">Uncharacterized protein</fullName>
    </submittedName>
</protein>
<dbReference type="AlphaFoldDB" id="A0A075LI34"/>
<proteinExistence type="predicted"/>